<protein>
    <recommendedName>
        <fullName evidence="8">AB hydrolase-1 domain-containing protein</fullName>
    </recommendedName>
</protein>
<feature type="active site" description="Nucleophile" evidence="7">
    <location>
        <position position="126"/>
    </location>
</feature>
<evidence type="ECO:0000256" key="2">
    <source>
        <dbReference type="ARBA" id="ARBA00022729"/>
    </source>
</evidence>
<evidence type="ECO:0000313" key="10">
    <source>
        <dbReference type="Proteomes" id="UP001162162"/>
    </source>
</evidence>
<feature type="domain" description="AB hydrolase-1" evidence="8">
    <location>
        <begin position="37"/>
        <end position="335"/>
    </location>
</feature>
<evidence type="ECO:0000256" key="6">
    <source>
        <dbReference type="ARBA" id="ARBA00023180"/>
    </source>
</evidence>
<gene>
    <name evidence="9" type="ORF">NQ318_007461</name>
</gene>
<keyword evidence="5" id="KW-0443">Lipid metabolism</keyword>
<feature type="non-terminal residue" evidence="9">
    <location>
        <position position="1"/>
    </location>
</feature>
<evidence type="ECO:0000256" key="3">
    <source>
        <dbReference type="ARBA" id="ARBA00022801"/>
    </source>
</evidence>
<dbReference type="PANTHER" id="PTHR11005">
    <property type="entry name" value="LYSOSOMAL ACID LIPASE-RELATED"/>
    <property type="match status" value="1"/>
</dbReference>
<dbReference type="GO" id="GO:0016042">
    <property type="term" value="P:lipid catabolic process"/>
    <property type="evidence" value="ECO:0007669"/>
    <property type="project" value="UniProtKB-KW"/>
</dbReference>
<keyword evidence="4" id="KW-0442">Lipid degradation</keyword>
<keyword evidence="2" id="KW-0732">Signal</keyword>
<dbReference type="SUPFAM" id="SSF53474">
    <property type="entry name" value="alpha/beta-Hydrolases"/>
    <property type="match status" value="1"/>
</dbReference>
<keyword evidence="6" id="KW-0325">Glycoprotein</keyword>
<dbReference type="InterPro" id="IPR025483">
    <property type="entry name" value="Lipase_euk"/>
</dbReference>
<evidence type="ECO:0000256" key="4">
    <source>
        <dbReference type="ARBA" id="ARBA00022963"/>
    </source>
</evidence>
<evidence type="ECO:0000256" key="5">
    <source>
        <dbReference type="ARBA" id="ARBA00023098"/>
    </source>
</evidence>
<evidence type="ECO:0000259" key="8">
    <source>
        <dbReference type="Pfam" id="PF00561"/>
    </source>
</evidence>
<accession>A0AAV8YP60</accession>
<reference evidence="9" key="1">
    <citation type="journal article" date="2023" name="Insect Mol. Biol.">
        <title>Genome sequencing provides insights into the evolution of gene families encoding plant cell wall-degrading enzymes in longhorned beetles.</title>
        <authorList>
            <person name="Shin N.R."/>
            <person name="Okamura Y."/>
            <person name="Kirsch R."/>
            <person name="Pauchet Y."/>
        </authorList>
    </citation>
    <scope>NUCLEOTIDE SEQUENCE</scope>
    <source>
        <strain evidence="9">AMC_N1</strain>
    </source>
</reference>
<dbReference type="EMBL" id="JAPWTK010000071">
    <property type="protein sequence ID" value="KAJ8952293.1"/>
    <property type="molecule type" value="Genomic_DNA"/>
</dbReference>
<organism evidence="9 10">
    <name type="scientific">Aromia moschata</name>
    <dbReference type="NCBI Taxonomy" id="1265417"/>
    <lineage>
        <taxon>Eukaryota</taxon>
        <taxon>Metazoa</taxon>
        <taxon>Ecdysozoa</taxon>
        <taxon>Arthropoda</taxon>
        <taxon>Hexapoda</taxon>
        <taxon>Insecta</taxon>
        <taxon>Pterygota</taxon>
        <taxon>Neoptera</taxon>
        <taxon>Endopterygota</taxon>
        <taxon>Coleoptera</taxon>
        <taxon>Polyphaga</taxon>
        <taxon>Cucujiformia</taxon>
        <taxon>Chrysomeloidea</taxon>
        <taxon>Cerambycidae</taxon>
        <taxon>Cerambycinae</taxon>
        <taxon>Callichromatini</taxon>
        <taxon>Aromia</taxon>
    </lineage>
</organism>
<dbReference type="FunFam" id="3.40.50.1820:FF:000057">
    <property type="entry name" value="Lipase"/>
    <property type="match status" value="1"/>
</dbReference>
<evidence type="ECO:0000256" key="1">
    <source>
        <dbReference type="ARBA" id="ARBA00010701"/>
    </source>
</evidence>
<keyword evidence="3" id="KW-0378">Hydrolase</keyword>
<proteinExistence type="inferred from homology"/>
<name>A0AAV8YP60_9CUCU</name>
<feature type="active site" description="Charge relay system" evidence="7">
    <location>
        <position position="330"/>
    </location>
</feature>
<evidence type="ECO:0000256" key="7">
    <source>
        <dbReference type="PIRSR" id="PIRSR000862-1"/>
    </source>
</evidence>
<keyword evidence="10" id="KW-1185">Reference proteome</keyword>
<feature type="active site" description="Charge relay system" evidence="7">
    <location>
        <position position="297"/>
    </location>
</feature>
<dbReference type="Proteomes" id="UP001162162">
    <property type="component" value="Unassembled WGS sequence"/>
</dbReference>
<comment type="similarity">
    <text evidence="1">Belongs to the AB hydrolase superfamily. Lipase family.</text>
</comment>
<dbReference type="Pfam" id="PF00561">
    <property type="entry name" value="Abhydrolase_1"/>
    <property type="match status" value="1"/>
</dbReference>
<dbReference type="AlphaFoldDB" id="A0AAV8YP60"/>
<feature type="non-terminal residue" evidence="9">
    <location>
        <position position="358"/>
    </location>
</feature>
<dbReference type="Gene3D" id="3.40.50.1820">
    <property type="entry name" value="alpha/beta hydrolase"/>
    <property type="match status" value="1"/>
</dbReference>
<evidence type="ECO:0000313" key="9">
    <source>
        <dbReference type="EMBL" id="KAJ8952293.1"/>
    </source>
</evidence>
<dbReference type="PIRSF" id="PIRSF000862">
    <property type="entry name" value="Steryl_ester_lip"/>
    <property type="match status" value="1"/>
</dbReference>
<dbReference type="GO" id="GO:0016788">
    <property type="term" value="F:hydrolase activity, acting on ester bonds"/>
    <property type="evidence" value="ECO:0007669"/>
    <property type="project" value="InterPro"/>
</dbReference>
<dbReference type="InterPro" id="IPR000073">
    <property type="entry name" value="AB_hydrolase_1"/>
</dbReference>
<comment type="caution">
    <text evidence="9">The sequence shown here is derived from an EMBL/GenBank/DDBJ whole genome shotgun (WGS) entry which is preliminary data.</text>
</comment>
<dbReference type="InterPro" id="IPR029058">
    <property type="entry name" value="AB_hydrolase_fold"/>
</dbReference>
<sequence>TEIIQSWKVTAEEHYIVTDDGYVLLLERAFSTVSRKYPIIITHGIAMNGLAYVMKQKIFLLTELGYDVWVLNFRGTWYSRGHMTLNFNDAKYWTYSINELGVHDINKALKHVYKETKEKAIYIGFSMGTTSFFIHATTFPNITQQYVKGMIGLAPVINFKGITSIAKYSGHHLVWPILRFFIYRLWNGKMLPGFSKIFSRFITSSYGMYAAQLLLNLLFGYDYQQMDPYTFPLYPYWIDTVGAEVYSHYVQIYQDGVFQNYDHGTIQNVINYGRIRPPSYNLSNVAVPVALFVGANDILATPTNAEQLYSELPKTSRCGYHVIEFEKWNHIDFISAKDLNTYLYTHLFEVIEEMESGT</sequence>